<evidence type="ECO:0000313" key="2">
    <source>
        <dbReference type="EMBL" id="OLV17188.1"/>
    </source>
</evidence>
<dbReference type="InterPro" id="IPR025629">
    <property type="entry name" value="DUF4287"/>
</dbReference>
<gene>
    <name evidence="2" type="ORF">BOO71_0009604</name>
</gene>
<sequence>MSYQAYLDTVKAQTGKTVGDFRELAEAKGIDKHGEIVKWLKGEFGLGHGHATAVAGALLRPDAFKTPKAEKVDAVFSGKKAVWKDTYESLLEAVKGLGEDIDIAPTDSYVSLRRGGRKFAIVQPTSERLDIGIKRKGVDATERFEAAGNWNSMVTHRVRITEPDRVDAEVLEWLRAAYEGGT</sequence>
<dbReference type="AlphaFoldDB" id="A0A1U7NW79"/>
<dbReference type="OrthoDB" id="9809825at2"/>
<protein>
    <recommendedName>
        <fullName evidence="1">DUF5655 domain-containing protein</fullName>
    </recommendedName>
</protein>
<dbReference type="Pfam" id="PF18899">
    <property type="entry name" value="DUF5655"/>
    <property type="match status" value="1"/>
</dbReference>
<dbReference type="EMBL" id="MSTI01000110">
    <property type="protein sequence ID" value="OLV17188.1"/>
    <property type="molecule type" value="Genomic_DNA"/>
</dbReference>
<dbReference type="STRING" id="249408.BOO71_0009604"/>
<keyword evidence="3" id="KW-1185">Reference proteome</keyword>
<reference evidence="2 3" key="1">
    <citation type="submission" date="2017-01" db="EMBL/GenBank/DDBJ databases">
        <title>Genome Analysis of Deinococcus marmoris KOPRI26562.</title>
        <authorList>
            <person name="Kim J.H."/>
            <person name="Oh H.-M."/>
        </authorList>
    </citation>
    <scope>NUCLEOTIDE SEQUENCE [LARGE SCALE GENOMIC DNA]</scope>
    <source>
        <strain evidence="2 3">KOPRI26562</strain>
    </source>
</reference>
<comment type="caution">
    <text evidence="2">The sequence shown here is derived from an EMBL/GenBank/DDBJ whole genome shotgun (WGS) entry which is preliminary data.</text>
</comment>
<evidence type="ECO:0000313" key="3">
    <source>
        <dbReference type="Proteomes" id="UP000186607"/>
    </source>
</evidence>
<organism evidence="2 3">
    <name type="scientific">Deinococcus marmoris</name>
    <dbReference type="NCBI Taxonomy" id="249408"/>
    <lineage>
        <taxon>Bacteria</taxon>
        <taxon>Thermotogati</taxon>
        <taxon>Deinococcota</taxon>
        <taxon>Deinococci</taxon>
        <taxon>Deinococcales</taxon>
        <taxon>Deinococcaceae</taxon>
        <taxon>Deinococcus</taxon>
    </lineage>
</organism>
<feature type="domain" description="DUF5655" evidence="1">
    <location>
        <begin position="72"/>
        <end position="179"/>
    </location>
</feature>
<proteinExistence type="predicted"/>
<name>A0A1U7NW79_9DEIO</name>
<evidence type="ECO:0000259" key="1">
    <source>
        <dbReference type="Pfam" id="PF18899"/>
    </source>
</evidence>
<dbReference type="Pfam" id="PF14117">
    <property type="entry name" value="DUF4287"/>
    <property type="match status" value="1"/>
</dbReference>
<accession>A0A1U7NW79</accession>
<dbReference type="Proteomes" id="UP000186607">
    <property type="component" value="Unassembled WGS sequence"/>
</dbReference>
<dbReference type="InterPro" id="IPR043714">
    <property type="entry name" value="DUF5655"/>
</dbReference>
<dbReference type="RefSeq" id="WP_075834131.1">
    <property type="nucleotide sequence ID" value="NZ_MSTI01000110.1"/>
</dbReference>